<dbReference type="CDD" id="cd02440">
    <property type="entry name" value="AdoMet_MTases"/>
    <property type="match status" value="1"/>
</dbReference>
<dbReference type="InterPro" id="IPR013216">
    <property type="entry name" value="Methyltransf_11"/>
</dbReference>
<reference evidence="2 3" key="1">
    <citation type="submission" date="2021-02" db="EMBL/GenBank/DDBJ databases">
        <authorList>
            <person name="Ra J.-S."/>
        </authorList>
    </citation>
    <scope>NUCLEOTIDE SEQUENCE [LARGE SCALE GENOMIC DNA]</scope>
    <source>
        <strain evidence="2 3">MMS20-R1-14</strain>
    </source>
</reference>
<dbReference type="Gene3D" id="3.40.50.150">
    <property type="entry name" value="Vaccinia Virus protein VP39"/>
    <property type="match status" value="1"/>
</dbReference>
<dbReference type="GO" id="GO:0008168">
    <property type="term" value="F:methyltransferase activity"/>
    <property type="evidence" value="ECO:0007669"/>
    <property type="project" value="UniProtKB-KW"/>
</dbReference>
<dbReference type="InterPro" id="IPR029063">
    <property type="entry name" value="SAM-dependent_MTases_sf"/>
</dbReference>
<name>A0ABS2ISQ8_9ACTN</name>
<organism evidence="2 3">
    <name type="scientific">Micromonospora humida</name>
    <dbReference type="NCBI Taxonomy" id="2809018"/>
    <lineage>
        <taxon>Bacteria</taxon>
        <taxon>Bacillati</taxon>
        <taxon>Actinomycetota</taxon>
        <taxon>Actinomycetes</taxon>
        <taxon>Micromonosporales</taxon>
        <taxon>Micromonosporaceae</taxon>
        <taxon>Micromonospora</taxon>
    </lineage>
</organism>
<proteinExistence type="predicted"/>
<dbReference type="EMBL" id="JAFEUC010000005">
    <property type="protein sequence ID" value="MBM7077323.1"/>
    <property type="molecule type" value="Genomic_DNA"/>
</dbReference>
<dbReference type="RefSeq" id="WP_204925283.1">
    <property type="nucleotide sequence ID" value="NZ_JAFEUC010000005.1"/>
</dbReference>
<protein>
    <submittedName>
        <fullName evidence="2">Class I SAM-dependent methyltransferase</fullName>
    </submittedName>
</protein>
<sequence length="269" mass="29495">MKEDMMDDPTTLANKIAWETASQKHVREYDDLLAEAATGDSLIDIERDLLQDVLVHAPEVIHLQSGHGLDDPALVYAGARSVVGVDYSEVAVDAAQRRADELGLACRYIAATVPQHIPLPDASADLVYTGKGALIWMPDLDAWASEVVRLLRPAGHLFVYEAHPAVPLWTWDTDQPRIRPDRSYFATSHVNDTFPGNGAVEWQWNLGQIITAVVAAGMEALHVGEYAEPFWRAGGVSAAAWDGRLPNSFSLLARRRASPPRLSTSTHLT</sequence>
<keyword evidence="3" id="KW-1185">Reference proteome</keyword>
<dbReference type="SUPFAM" id="SSF53335">
    <property type="entry name" value="S-adenosyl-L-methionine-dependent methyltransferases"/>
    <property type="match status" value="1"/>
</dbReference>
<evidence type="ECO:0000259" key="1">
    <source>
        <dbReference type="Pfam" id="PF08241"/>
    </source>
</evidence>
<feature type="domain" description="Methyltransferase type 11" evidence="1">
    <location>
        <begin position="65"/>
        <end position="159"/>
    </location>
</feature>
<evidence type="ECO:0000313" key="3">
    <source>
        <dbReference type="Proteomes" id="UP001518872"/>
    </source>
</evidence>
<dbReference type="GO" id="GO:0032259">
    <property type="term" value="P:methylation"/>
    <property type="evidence" value="ECO:0007669"/>
    <property type="project" value="UniProtKB-KW"/>
</dbReference>
<dbReference type="Pfam" id="PF08241">
    <property type="entry name" value="Methyltransf_11"/>
    <property type="match status" value="1"/>
</dbReference>
<keyword evidence="2" id="KW-0808">Transferase</keyword>
<gene>
    <name evidence="2" type="ORF">JQX11_13370</name>
</gene>
<keyword evidence="2" id="KW-0489">Methyltransferase</keyword>
<comment type="caution">
    <text evidence="2">The sequence shown here is derived from an EMBL/GenBank/DDBJ whole genome shotgun (WGS) entry which is preliminary data.</text>
</comment>
<evidence type="ECO:0000313" key="2">
    <source>
        <dbReference type="EMBL" id="MBM7077323.1"/>
    </source>
</evidence>
<accession>A0ABS2ISQ8</accession>
<dbReference type="Proteomes" id="UP001518872">
    <property type="component" value="Unassembled WGS sequence"/>
</dbReference>